<feature type="domain" description="HTH gntR-type" evidence="4">
    <location>
        <begin position="13"/>
        <end position="80"/>
    </location>
</feature>
<sequence>MPDHINLEIGDREMLHNRVCSVLRQAILKGDFKPGERLVQTELASLIGVSRMPIREALRTLELEGLITMEPHKGAVVREIKKADIQEIYELRSVLEALALKKSMEHFTQADLKTLSEFHQSMLNTASNEAYVENNAKFHKVLISRCDSSRLVSFIDTISMGFALDTPQIIPGQIQKSNKEHATILEAIENGDAEKASDALAKHIQRTGEELLAILEK</sequence>
<dbReference type="SUPFAM" id="SSF48008">
    <property type="entry name" value="GntR ligand-binding domain-like"/>
    <property type="match status" value="1"/>
</dbReference>
<name>A0A0A1MQR9_9BACI</name>
<dbReference type="PANTHER" id="PTHR43537">
    <property type="entry name" value="TRANSCRIPTIONAL REGULATOR, GNTR FAMILY"/>
    <property type="match status" value="1"/>
</dbReference>
<accession>A0A0A1MQR9</accession>
<keyword evidence="3" id="KW-0804">Transcription</keyword>
<dbReference type="CDD" id="cd07377">
    <property type="entry name" value="WHTH_GntR"/>
    <property type="match status" value="1"/>
</dbReference>
<dbReference type="Proteomes" id="UP000040453">
    <property type="component" value="Unassembled WGS sequence"/>
</dbReference>
<proteinExistence type="predicted"/>
<dbReference type="SMART" id="SM00895">
    <property type="entry name" value="FCD"/>
    <property type="match status" value="1"/>
</dbReference>
<dbReference type="EMBL" id="CDGG01000001">
    <property type="protein sequence ID" value="CEI81361.1"/>
    <property type="molecule type" value="Genomic_DNA"/>
</dbReference>
<dbReference type="InterPro" id="IPR011711">
    <property type="entry name" value="GntR_C"/>
</dbReference>
<dbReference type="Gene3D" id="1.10.10.10">
    <property type="entry name" value="Winged helix-like DNA-binding domain superfamily/Winged helix DNA-binding domain"/>
    <property type="match status" value="1"/>
</dbReference>
<dbReference type="InterPro" id="IPR036390">
    <property type="entry name" value="WH_DNA-bd_sf"/>
</dbReference>
<evidence type="ECO:0000313" key="6">
    <source>
        <dbReference type="Proteomes" id="UP000040453"/>
    </source>
</evidence>
<protein>
    <submittedName>
        <fullName evidence="5">HTH-type transcriptional regulator McbR</fullName>
    </submittedName>
</protein>
<evidence type="ECO:0000313" key="5">
    <source>
        <dbReference type="EMBL" id="CEI81361.1"/>
    </source>
</evidence>
<dbReference type="Pfam" id="PF00392">
    <property type="entry name" value="GntR"/>
    <property type="match status" value="1"/>
</dbReference>
<dbReference type="SUPFAM" id="SSF46785">
    <property type="entry name" value="Winged helix' DNA-binding domain"/>
    <property type="match status" value="1"/>
</dbReference>
<dbReference type="InterPro" id="IPR008920">
    <property type="entry name" value="TF_FadR/GntR_C"/>
</dbReference>
<evidence type="ECO:0000256" key="1">
    <source>
        <dbReference type="ARBA" id="ARBA00023015"/>
    </source>
</evidence>
<dbReference type="PROSITE" id="PS50949">
    <property type="entry name" value="HTH_GNTR"/>
    <property type="match status" value="1"/>
</dbReference>
<gene>
    <name evidence="5" type="primary">mcbR_1</name>
    <name evidence="5" type="ORF">BN997_01181</name>
</gene>
<reference evidence="5 6" key="1">
    <citation type="submission" date="2014-11" db="EMBL/GenBank/DDBJ databases">
        <authorList>
            <person name="Urmite Genomes Urmite Genomes"/>
        </authorList>
    </citation>
    <scope>NUCLEOTIDE SEQUENCE [LARGE SCALE GENOMIC DNA]</scope>
    <source>
        <strain evidence="5 6">Oc5</strain>
    </source>
</reference>
<dbReference type="InterPro" id="IPR036388">
    <property type="entry name" value="WH-like_DNA-bd_sf"/>
</dbReference>
<dbReference type="PANTHER" id="PTHR43537:SF24">
    <property type="entry name" value="GLUCONATE OPERON TRANSCRIPTIONAL REPRESSOR"/>
    <property type="match status" value="1"/>
</dbReference>
<evidence type="ECO:0000256" key="2">
    <source>
        <dbReference type="ARBA" id="ARBA00023125"/>
    </source>
</evidence>
<evidence type="ECO:0000256" key="3">
    <source>
        <dbReference type="ARBA" id="ARBA00023163"/>
    </source>
</evidence>
<dbReference type="RefSeq" id="WP_042530443.1">
    <property type="nucleotide sequence ID" value="NZ_CAXOIH010000010.1"/>
</dbReference>
<keyword evidence="2" id="KW-0238">DNA-binding</keyword>
<dbReference type="STRING" id="545501.BN997_01181"/>
<dbReference type="GO" id="GO:0003677">
    <property type="term" value="F:DNA binding"/>
    <property type="evidence" value="ECO:0007669"/>
    <property type="project" value="UniProtKB-KW"/>
</dbReference>
<dbReference type="SMART" id="SM00345">
    <property type="entry name" value="HTH_GNTR"/>
    <property type="match status" value="1"/>
</dbReference>
<dbReference type="Pfam" id="PF07729">
    <property type="entry name" value="FCD"/>
    <property type="match status" value="1"/>
</dbReference>
<dbReference type="InterPro" id="IPR000524">
    <property type="entry name" value="Tscrpt_reg_HTH_GntR"/>
</dbReference>
<evidence type="ECO:0000259" key="4">
    <source>
        <dbReference type="PROSITE" id="PS50949"/>
    </source>
</evidence>
<organism evidence="5 6">
    <name type="scientific">Oceanobacillus oncorhynchi</name>
    <dbReference type="NCBI Taxonomy" id="545501"/>
    <lineage>
        <taxon>Bacteria</taxon>
        <taxon>Bacillati</taxon>
        <taxon>Bacillota</taxon>
        <taxon>Bacilli</taxon>
        <taxon>Bacillales</taxon>
        <taxon>Bacillaceae</taxon>
        <taxon>Oceanobacillus</taxon>
    </lineage>
</organism>
<dbReference type="OrthoDB" id="2592645at2"/>
<dbReference type="PRINTS" id="PR00035">
    <property type="entry name" value="HTHGNTR"/>
</dbReference>
<keyword evidence="1" id="KW-0805">Transcription regulation</keyword>
<dbReference type="AlphaFoldDB" id="A0A0A1MQR9"/>
<dbReference type="Gene3D" id="1.20.120.530">
    <property type="entry name" value="GntR ligand-binding domain-like"/>
    <property type="match status" value="1"/>
</dbReference>
<dbReference type="GO" id="GO:0003700">
    <property type="term" value="F:DNA-binding transcription factor activity"/>
    <property type="evidence" value="ECO:0007669"/>
    <property type="project" value="InterPro"/>
</dbReference>
<keyword evidence="6" id="KW-1185">Reference proteome</keyword>